<name>A0A847S5P6_9NEIS</name>
<dbReference type="PANTHER" id="PTHR38103">
    <property type="entry name" value="RECOMBINATION-ASSOCIATED PROTEIN RDGC"/>
    <property type="match status" value="1"/>
</dbReference>
<evidence type="ECO:0000256" key="3">
    <source>
        <dbReference type="ARBA" id="ARBA00022296"/>
    </source>
</evidence>
<comment type="caution">
    <text evidence="6">The sequence shown here is derived from an EMBL/GenBank/DDBJ whole genome shotgun (WGS) entry which is preliminary data.</text>
</comment>
<dbReference type="RefSeq" id="WP_168876032.1">
    <property type="nucleotide sequence ID" value="NZ_JABAIM010000001.1"/>
</dbReference>
<sequence>MWFKNLQLYRLSTPFTLSAEALAEQMAARAFSGCTRLDRSHSGWAEPYGLDELVVAGGGALWFSLKNEDKLLPSSVVNQTLADKMAHIEATEARRVGRKEKQTLKEQIEDELLPRAFSRFSRTHAVLDPESGWLLVDAANAGKAEGVISALLQAVEGVRLERPDAAQSPASKMADLLLTPAEEQELQLFQLDSDCELKGAGDTQSVVRFARHNLSLPEVAAHLATGKQPVKLGLQWQNRVSFVLTEDWQVRRIKFLDLVQDQVTDSHADDQRALIEATLTIQIAELRGLLTDLMAWLGEAAETPASA</sequence>
<keyword evidence="7" id="KW-1185">Reference proteome</keyword>
<dbReference type="GO" id="GO:0000018">
    <property type="term" value="P:regulation of DNA recombination"/>
    <property type="evidence" value="ECO:0007669"/>
    <property type="project" value="TreeGrafter"/>
</dbReference>
<dbReference type="InterPro" id="IPR007476">
    <property type="entry name" value="RdgC"/>
</dbReference>
<dbReference type="Pfam" id="PF04381">
    <property type="entry name" value="RdgC"/>
    <property type="match status" value="1"/>
</dbReference>
<gene>
    <name evidence="6" type="ORF">HF682_04535</name>
</gene>
<reference evidence="6 7" key="1">
    <citation type="submission" date="2020-04" db="EMBL/GenBank/DDBJ databases">
        <title>Draft genome of Leeia sp. IMCC25680.</title>
        <authorList>
            <person name="Song J."/>
            <person name="Cho J.-C."/>
        </authorList>
    </citation>
    <scope>NUCLEOTIDE SEQUENCE [LARGE SCALE GENOMIC DNA]</scope>
    <source>
        <strain evidence="6 7">IMCC25680</strain>
    </source>
</reference>
<comment type="subcellular location">
    <subcellularLocation>
        <location evidence="1">Cytoplasm</location>
        <location evidence="1">Nucleoid</location>
    </subcellularLocation>
</comment>
<protein>
    <recommendedName>
        <fullName evidence="3">Recombination-associated protein RdgC</fullName>
    </recommendedName>
</protein>
<evidence type="ECO:0000313" key="7">
    <source>
        <dbReference type="Proteomes" id="UP000587991"/>
    </source>
</evidence>
<dbReference type="PANTHER" id="PTHR38103:SF1">
    <property type="entry name" value="RECOMBINATION-ASSOCIATED PROTEIN RDGC"/>
    <property type="match status" value="1"/>
</dbReference>
<dbReference type="EMBL" id="JABAIM010000001">
    <property type="protein sequence ID" value="NLR74417.1"/>
    <property type="molecule type" value="Genomic_DNA"/>
</dbReference>
<accession>A0A847S5P6</accession>
<evidence type="ECO:0000256" key="5">
    <source>
        <dbReference type="ARBA" id="ARBA00023172"/>
    </source>
</evidence>
<dbReference type="GO" id="GO:0006310">
    <property type="term" value="P:DNA recombination"/>
    <property type="evidence" value="ECO:0007669"/>
    <property type="project" value="UniProtKB-KW"/>
</dbReference>
<evidence type="ECO:0000256" key="2">
    <source>
        <dbReference type="ARBA" id="ARBA00008657"/>
    </source>
</evidence>
<organism evidence="6 7">
    <name type="scientific">Leeia aquatica</name>
    <dbReference type="NCBI Taxonomy" id="2725557"/>
    <lineage>
        <taxon>Bacteria</taxon>
        <taxon>Pseudomonadati</taxon>
        <taxon>Pseudomonadota</taxon>
        <taxon>Betaproteobacteria</taxon>
        <taxon>Neisseriales</taxon>
        <taxon>Leeiaceae</taxon>
        <taxon>Leeia</taxon>
    </lineage>
</organism>
<dbReference type="NCBIfam" id="NF001464">
    <property type="entry name" value="PRK00321.1-5"/>
    <property type="match status" value="1"/>
</dbReference>
<dbReference type="GO" id="GO:0043590">
    <property type="term" value="C:bacterial nucleoid"/>
    <property type="evidence" value="ECO:0007669"/>
    <property type="project" value="TreeGrafter"/>
</dbReference>
<evidence type="ECO:0000256" key="1">
    <source>
        <dbReference type="ARBA" id="ARBA00004453"/>
    </source>
</evidence>
<proteinExistence type="inferred from homology"/>
<dbReference type="AlphaFoldDB" id="A0A847S5P6"/>
<dbReference type="Proteomes" id="UP000587991">
    <property type="component" value="Unassembled WGS sequence"/>
</dbReference>
<keyword evidence="5" id="KW-0233">DNA recombination</keyword>
<dbReference type="GO" id="GO:0003690">
    <property type="term" value="F:double-stranded DNA binding"/>
    <property type="evidence" value="ECO:0007669"/>
    <property type="project" value="TreeGrafter"/>
</dbReference>
<comment type="similarity">
    <text evidence="2">Belongs to the RdgC family.</text>
</comment>
<evidence type="ECO:0000313" key="6">
    <source>
        <dbReference type="EMBL" id="NLR74417.1"/>
    </source>
</evidence>
<evidence type="ECO:0000256" key="4">
    <source>
        <dbReference type="ARBA" id="ARBA00022490"/>
    </source>
</evidence>
<keyword evidence="4" id="KW-0963">Cytoplasm</keyword>